<sequence>MTYLEEHWGAFYLAIEWIIRLAMVLLVPLRRSPEAARSWLLLLFFLPIPGLILYIAIGRPRFPKWRRQRFAGNPRSGQADAALVAAATGFPANIDWGRRPVAQLVTNLGGMKAVGGNDLQLLYEYDDTVESLCRDIGDARDHVHLLVYIFADDEVGTQVVEALGRAAGRGVSCRVMIDALGSRPWRSRVIAAMQARGIDAREVLPVRPLRWRPARADLRNHRKLTIIDGQIGYIGSQNIVAADFRPGIRNQELVARATGPIVAQLQSVFLSDWYLETEQQLAGDALFPAARQGGDVPLQLLPSGPDYPVSGSERLTVELIYGARERVVITTPYFIPDEGLIEAIQSAVLRGVDVRLIVSLVQDQLLVGLAQRSFYAEMLRAGVRLFLYEDRLLHAKHITVDDDLATVGSSNVDIRSFTLNAEANLVIYAPGEVRRIRAVEERYFAGSRELTPEDWAGRPFMRKIAENLARLISPLL</sequence>
<evidence type="ECO:0000256" key="3">
    <source>
        <dbReference type="ARBA" id="ARBA00004651"/>
    </source>
</evidence>
<keyword evidence="7" id="KW-0808">Transferase</keyword>
<evidence type="ECO:0000256" key="12">
    <source>
        <dbReference type="ARBA" id="ARBA00023136"/>
    </source>
</evidence>
<dbReference type="PROSITE" id="PS50035">
    <property type="entry name" value="PLD"/>
    <property type="match status" value="2"/>
</dbReference>
<name>A0A6M4GDN6_SPHYA</name>
<organism evidence="18 19">
    <name type="scientific">Sphingobium yanoikuyae</name>
    <name type="common">Sphingomonas yanoikuyae</name>
    <dbReference type="NCBI Taxonomy" id="13690"/>
    <lineage>
        <taxon>Bacteria</taxon>
        <taxon>Pseudomonadati</taxon>
        <taxon>Pseudomonadota</taxon>
        <taxon>Alphaproteobacteria</taxon>
        <taxon>Sphingomonadales</taxon>
        <taxon>Sphingomonadaceae</taxon>
        <taxon>Sphingobium</taxon>
    </lineage>
</organism>
<dbReference type="AlphaFoldDB" id="A0A6M4GDN6"/>
<gene>
    <name evidence="18" type="primary">cls</name>
    <name evidence="18" type="ORF">HH800_08530</name>
</gene>
<evidence type="ECO:0000256" key="9">
    <source>
        <dbReference type="ARBA" id="ARBA00022737"/>
    </source>
</evidence>
<keyword evidence="10 16" id="KW-1133">Transmembrane helix</keyword>
<proteinExistence type="predicted"/>
<dbReference type="Gene3D" id="3.30.870.10">
    <property type="entry name" value="Endonuclease Chain A"/>
    <property type="match status" value="2"/>
</dbReference>
<dbReference type="GO" id="GO:0005886">
    <property type="term" value="C:plasma membrane"/>
    <property type="evidence" value="ECO:0007669"/>
    <property type="project" value="UniProtKB-SubCell"/>
</dbReference>
<dbReference type="CDD" id="cd09152">
    <property type="entry name" value="PLDc_EcCLS_like_1"/>
    <property type="match status" value="1"/>
</dbReference>
<keyword evidence="8 16" id="KW-0812">Transmembrane</keyword>
<dbReference type="EC" id="2.7.8.-" evidence="15"/>
<keyword evidence="4" id="KW-1003">Cell membrane</keyword>
<feature type="transmembrane region" description="Helical" evidence="16">
    <location>
        <begin position="39"/>
        <end position="57"/>
    </location>
</feature>
<dbReference type="PANTHER" id="PTHR21248:SF22">
    <property type="entry name" value="PHOSPHOLIPASE D"/>
    <property type="match status" value="1"/>
</dbReference>
<evidence type="ECO:0000256" key="13">
    <source>
        <dbReference type="ARBA" id="ARBA00023209"/>
    </source>
</evidence>
<feature type="transmembrane region" description="Helical" evidence="16">
    <location>
        <begin position="7"/>
        <end position="27"/>
    </location>
</feature>
<evidence type="ECO:0000256" key="1">
    <source>
        <dbReference type="ARBA" id="ARBA00003145"/>
    </source>
</evidence>
<dbReference type="SMART" id="SM00155">
    <property type="entry name" value="PLDc"/>
    <property type="match status" value="2"/>
</dbReference>
<evidence type="ECO:0000256" key="5">
    <source>
        <dbReference type="ARBA" id="ARBA00022516"/>
    </source>
</evidence>
<evidence type="ECO:0000256" key="16">
    <source>
        <dbReference type="SAM" id="Phobius"/>
    </source>
</evidence>
<dbReference type="Pfam" id="PF13091">
    <property type="entry name" value="PLDc_2"/>
    <property type="match status" value="2"/>
</dbReference>
<dbReference type="NCBIfam" id="TIGR04265">
    <property type="entry name" value="bac_cardiolipin"/>
    <property type="match status" value="1"/>
</dbReference>
<dbReference type="InterPro" id="IPR027379">
    <property type="entry name" value="CLS_N"/>
</dbReference>
<dbReference type="InterPro" id="IPR025202">
    <property type="entry name" value="PLD-like_dom"/>
</dbReference>
<dbReference type="Proteomes" id="UP000502611">
    <property type="component" value="Chromosome"/>
</dbReference>
<dbReference type="EMBL" id="CP053021">
    <property type="protein sequence ID" value="QJR05341.1"/>
    <property type="molecule type" value="Genomic_DNA"/>
</dbReference>
<evidence type="ECO:0000313" key="18">
    <source>
        <dbReference type="EMBL" id="QJR05341.1"/>
    </source>
</evidence>
<feature type="domain" description="PLD phosphodiesterase" evidence="17">
    <location>
        <begin position="216"/>
        <end position="243"/>
    </location>
</feature>
<keyword evidence="14" id="KW-1208">Phospholipid metabolism</keyword>
<comment type="function">
    <text evidence="1">Could be a virulence factor.</text>
</comment>
<dbReference type="GO" id="GO:0008808">
    <property type="term" value="F:cardiolipin synthase activity"/>
    <property type="evidence" value="ECO:0007669"/>
    <property type="project" value="UniProtKB-UniRule"/>
</dbReference>
<reference evidence="18 19" key="1">
    <citation type="submission" date="2020-04" db="EMBL/GenBank/DDBJ databases">
        <title>The Whole Genome Analysis of High salt-tolerant Sphingobium yanoikuyae YC-XJ2 with Aryl organophosphorus flame retardants (aryl-OPFRs)-degrading capacity and characteristics of Related phosphotriesterase.</title>
        <authorList>
            <person name="Li X."/>
        </authorList>
    </citation>
    <scope>NUCLEOTIDE SEQUENCE [LARGE SCALE GENOMIC DNA]</scope>
    <source>
        <strain evidence="18 19">YC-XJ2</strain>
    </source>
</reference>
<dbReference type="GO" id="GO:0005576">
    <property type="term" value="C:extracellular region"/>
    <property type="evidence" value="ECO:0007669"/>
    <property type="project" value="UniProtKB-SubCell"/>
</dbReference>
<evidence type="ECO:0000256" key="8">
    <source>
        <dbReference type="ARBA" id="ARBA00022692"/>
    </source>
</evidence>
<keyword evidence="5" id="KW-0444">Lipid biosynthesis</keyword>
<dbReference type="InterPro" id="IPR022924">
    <property type="entry name" value="Cardiolipin_synthase"/>
</dbReference>
<keyword evidence="6" id="KW-0964">Secreted</keyword>
<evidence type="ECO:0000256" key="6">
    <source>
        <dbReference type="ARBA" id="ARBA00022525"/>
    </source>
</evidence>
<dbReference type="SUPFAM" id="SSF56024">
    <property type="entry name" value="Phospholipase D/nuclease"/>
    <property type="match status" value="2"/>
</dbReference>
<keyword evidence="12 16" id="KW-0472">Membrane</keyword>
<evidence type="ECO:0000259" key="17">
    <source>
        <dbReference type="PROSITE" id="PS50035"/>
    </source>
</evidence>
<dbReference type="CDD" id="cd09158">
    <property type="entry name" value="PLDc_EcCLS_like_2"/>
    <property type="match status" value="1"/>
</dbReference>
<evidence type="ECO:0000256" key="11">
    <source>
        <dbReference type="ARBA" id="ARBA00023098"/>
    </source>
</evidence>
<evidence type="ECO:0000256" key="14">
    <source>
        <dbReference type="ARBA" id="ARBA00023264"/>
    </source>
</evidence>
<comment type="subcellular location">
    <subcellularLocation>
        <location evidence="3">Cell membrane</location>
        <topology evidence="3">Multi-pass membrane protein</topology>
    </subcellularLocation>
    <subcellularLocation>
        <location evidence="2">Secreted</location>
    </subcellularLocation>
</comment>
<evidence type="ECO:0000256" key="4">
    <source>
        <dbReference type="ARBA" id="ARBA00022475"/>
    </source>
</evidence>
<evidence type="ECO:0000256" key="10">
    <source>
        <dbReference type="ARBA" id="ARBA00022989"/>
    </source>
</evidence>
<protein>
    <recommendedName>
        <fullName evidence="15">Cardiolipin synthase</fullName>
        <ecNumber evidence="15">2.7.8.-</ecNumber>
    </recommendedName>
</protein>
<evidence type="ECO:0000256" key="2">
    <source>
        <dbReference type="ARBA" id="ARBA00004613"/>
    </source>
</evidence>
<feature type="domain" description="PLD phosphodiesterase" evidence="17">
    <location>
        <begin position="389"/>
        <end position="416"/>
    </location>
</feature>
<evidence type="ECO:0000256" key="15">
    <source>
        <dbReference type="NCBIfam" id="TIGR04265"/>
    </source>
</evidence>
<dbReference type="Pfam" id="PF13396">
    <property type="entry name" value="PLDc_N"/>
    <property type="match status" value="1"/>
</dbReference>
<keyword evidence="13" id="KW-0594">Phospholipid biosynthesis</keyword>
<evidence type="ECO:0000313" key="19">
    <source>
        <dbReference type="Proteomes" id="UP000502611"/>
    </source>
</evidence>
<dbReference type="InterPro" id="IPR001736">
    <property type="entry name" value="PLipase_D/transphosphatidylase"/>
</dbReference>
<dbReference type="GO" id="GO:0032049">
    <property type="term" value="P:cardiolipin biosynthetic process"/>
    <property type="evidence" value="ECO:0007669"/>
    <property type="project" value="UniProtKB-UniRule"/>
</dbReference>
<evidence type="ECO:0000256" key="7">
    <source>
        <dbReference type="ARBA" id="ARBA00022679"/>
    </source>
</evidence>
<dbReference type="PANTHER" id="PTHR21248">
    <property type="entry name" value="CARDIOLIPIN SYNTHASE"/>
    <property type="match status" value="1"/>
</dbReference>
<accession>A0A6M4GDN6</accession>
<keyword evidence="11" id="KW-0443">Lipid metabolism</keyword>
<keyword evidence="9" id="KW-0677">Repeat</keyword>